<dbReference type="RefSeq" id="XP_026684980.1">
    <property type="nucleotide sequence ID" value="XM_026829179.1"/>
</dbReference>
<dbReference type="Proteomes" id="UP000079169">
    <property type="component" value="Unplaced"/>
</dbReference>
<evidence type="ECO:0000256" key="1">
    <source>
        <dbReference type="SAM" id="Phobius"/>
    </source>
</evidence>
<dbReference type="AlphaFoldDB" id="A0A3Q0JE60"/>
<accession>A0A3Q0JE60</accession>
<keyword evidence="1" id="KW-1133">Transmembrane helix</keyword>
<gene>
    <name evidence="3" type="primary">LOC103516905</name>
</gene>
<proteinExistence type="predicted"/>
<organism evidence="2 3">
    <name type="scientific">Diaphorina citri</name>
    <name type="common">Asian citrus psyllid</name>
    <dbReference type="NCBI Taxonomy" id="121845"/>
    <lineage>
        <taxon>Eukaryota</taxon>
        <taxon>Metazoa</taxon>
        <taxon>Ecdysozoa</taxon>
        <taxon>Arthropoda</taxon>
        <taxon>Hexapoda</taxon>
        <taxon>Insecta</taxon>
        <taxon>Pterygota</taxon>
        <taxon>Neoptera</taxon>
        <taxon>Paraneoptera</taxon>
        <taxon>Hemiptera</taxon>
        <taxon>Sternorrhyncha</taxon>
        <taxon>Psylloidea</taxon>
        <taxon>Psyllidae</taxon>
        <taxon>Diaphorininae</taxon>
        <taxon>Diaphorina</taxon>
    </lineage>
</organism>
<feature type="transmembrane region" description="Helical" evidence="1">
    <location>
        <begin position="83"/>
        <end position="110"/>
    </location>
</feature>
<evidence type="ECO:0000313" key="3">
    <source>
        <dbReference type="RefSeq" id="XP_026684980.1"/>
    </source>
</evidence>
<dbReference type="STRING" id="121845.A0A3Q0JE60"/>
<reference evidence="3" key="1">
    <citation type="submission" date="2025-08" db="UniProtKB">
        <authorList>
            <consortium name="RefSeq"/>
        </authorList>
    </citation>
    <scope>IDENTIFICATION</scope>
</reference>
<name>A0A3Q0JE60_DIACI</name>
<protein>
    <submittedName>
        <fullName evidence="3">Uncharacterized protein LOC103516905</fullName>
    </submittedName>
</protein>
<dbReference type="GeneID" id="103516905"/>
<dbReference type="KEGG" id="dci:103516905"/>
<feature type="transmembrane region" description="Helical" evidence="1">
    <location>
        <begin position="48"/>
        <end position="71"/>
    </location>
</feature>
<keyword evidence="2" id="KW-1185">Reference proteome</keyword>
<evidence type="ECO:0000313" key="2">
    <source>
        <dbReference type="Proteomes" id="UP000079169"/>
    </source>
</evidence>
<keyword evidence="1" id="KW-0812">Transmembrane</keyword>
<keyword evidence="1" id="KW-0472">Membrane</keyword>
<dbReference type="PaxDb" id="121845-A0A3Q0JE60"/>
<sequence length="133" mass="15677">MQAFHTDLPVGRSIHLRRLKHPLDENPCWEILGRIVVRLCAVLLSLPLLLVLVVLLPLCVVARWFLLFVHWNTQRSRYQGKLLVYYLCVLPLLLVLVVLVPLCVVARWFLLFVHWNTQRSRYQGKLLVYYLCC</sequence>